<evidence type="ECO:0000313" key="2">
    <source>
        <dbReference type="Proteomes" id="UP000000600"/>
    </source>
</evidence>
<dbReference type="OrthoDB" id="296361at2759"/>
<gene>
    <name evidence="1" type="ORF">GSPATT00029352001</name>
</gene>
<reference evidence="1 2" key="1">
    <citation type="journal article" date="2006" name="Nature">
        <title>Global trends of whole-genome duplications revealed by the ciliate Paramecium tetraurelia.</title>
        <authorList>
            <consortium name="Genoscope"/>
            <person name="Aury J.-M."/>
            <person name="Jaillon O."/>
            <person name="Duret L."/>
            <person name="Noel B."/>
            <person name="Jubin C."/>
            <person name="Porcel B.M."/>
            <person name="Segurens B."/>
            <person name="Daubin V."/>
            <person name="Anthouard V."/>
            <person name="Aiach N."/>
            <person name="Arnaiz O."/>
            <person name="Billaut A."/>
            <person name="Beisson J."/>
            <person name="Blanc I."/>
            <person name="Bouhouche K."/>
            <person name="Camara F."/>
            <person name="Duharcourt S."/>
            <person name="Guigo R."/>
            <person name="Gogendeau D."/>
            <person name="Katinka M."/>
            <person name="Keller A.-M."/>
            <person name="Kissmehl R."/>
            <person name="Klotz C."/>
            <person name="Koll F."/>
            <person name="Le Moue A."/>
            <person name="Lepere C."/>
            <person name="Malinsky S."/>
            <person name="Nowacki M."/>
            <person name="Nowak J.K."/>
            <person name="Plattner H."/>
            <person name="Poulain J."/>
            <person name="Ruiz F."/>
            <person name="Serrano V."/>
            <person name="Zagulski M."/>
            <person name="Dessen P."/>
            <person name="Betermier M."/>
            <person name="Weissenbach J."/>
            <person name="Scarpelli C."/>
            <person name="Schachter V."/>
            <person name="Sperling L."/>
            <person name="Meyer E."/>
            <person name="Cohen J."/>
            <person name="Wincker P."/>
        </authorList>
    </citation>
    <scope>NUCLEOTIDE SEQUENCE [LARGE SCALE GENOMIC DNA]</scope>
    <source>
        <strain evidence="1 2">Stock d4-2</strain>
    </source>
</reference>
<dbReference type="EMBL" id="CT867998">
    <property type="protein sequence ID" value="CAK58724.1"/>
    <property type="molecule type" value="Genomic_DNA"/>
</dbReference>
<dbReference type="RefSeq" id="XP_001426122.1">
    <property type="nucleotide sequence ID" value="XM_001426085.1"/>
</dbReference>
<dbReference type="AlphaFoldDB" id="A0BJK7"/>
<dbReference type="GeneID" id="5011906"/>
<organism evidence="1 2">
    <name type="scientific">Paramecium tetraurelia</name>
    <dbReference type="NCBI Taxonomy" id="5888"/>
    <lineage>
        <taxon>Eukaryota</taxon>
        <taxon>Sar</taxon>
        <taxon>Alveolata</taxon>
        <taxon>Ciliophora</taxon>
        <taxon>Intramacronucleata</taxon>
        <taxon>Oligohymenophorea</taxon>
        <taxon>Peniculida</taxon>
        <taxon>Parameciidae</taxon>
        <taxon>Paramecium</taxon>
    </lineage>
</organism>
<dbReference type="OMA" id="SITDCDT"/>
<dbReference type="Proteomes" id="UP000000600">
    <property type="component" value="Unassembled WGS sequence"/>
</dbReference>
<dbReference type="KEGG" id="ptm:GSPATT00029352001"/>
<name>A0BJK7_PARTE</name>
<accession>A0BJK7</accession>
<proteinExistence type="predicted"/>
<dbReference type="HOGENOM" id="CLU_2019703_0_0_1"/>
<protein>
    <submittedName>
        <fullName evidence="1">Uncharacterized protein</fullName>
    </submittedName>
</protein>
<sequence length="123" mass="14275">MATESEVLFALYQLYQKNLISYEQKGMIKDMLIQNDFVLRASITDCDTQFLLQHRILELLQGFQMVFIYLDQESPRNSTCISPLKRMPSCSTTHSRQRIKSAIQNPNQKKTISRLRSNSLTAI</sequence>
<keyword evidence="2" id="KW-1185">Reference proteome</keyword>
<dbReference type="InParanoid" id="A0BJK7"/>
<evidence type="ECO:0000313" key="1">
    <source>
        <dbReference type="EMBL" id="CAK58724.1"/>
    </source>
</evidence>